<dbReference type="PROSITE" id="PS50128">
    <property type="entry name" value="SURP"/>
    <property type="match status" value="1"/>
</dbReference>
<gene>
    <name evidence="2" type="ORF">NGATSA_3050200</name>
</gene>
<dbReference type="GO" id="GO:0003723">
    <property type="term" value="F:RNA binding"/>
    <property type="evidence" value="ECO:0007669"/>
    <property type="project" value="InterPro"/>
</dbReference>
<feature type="domain" description="SURP motif" evidence="1">
    <location>
        <begin position="1"/>
        <end position="39"/>
    </location>
</feature>
<dbReference type="SUPFAM" id="SSF109905">
    <property type="entry name" value="Surp module (SWAP domain)"/>
    <property type="match status" value="1"/>
</dbReference>
<evidence type="ECO:0000313" key="2">
    <source>
        <dbReference type="EMBL" id="AFJ69189.1"/>
    </source>
</evidence>
<accession>I2CQK6</accession>
<name>I2CQK6_NANGC</name>
<dbReference type="AlphaFoldDB" id="I2CQK6"/>
<reference evidence="2" key="1">
    <citation type="journal article" date="2012" name="Bioengineered">
        <title>Additional insights into the genome of the oleaginous model alga Nannochloropsis gaditana.</title>
        <authorList>
            <person name="Jinkerson R.E."/>
            <person name="Radakovits R."/>
            <person name="Posewitz M.C."/>
        </authorList>
    </citation>
    <scope>NUCLEOTIDE SEQUENCE</scope>
    <source>
        <strain evidence="2">CCMP526</strain>
    </source>
</reference>
<dbReference type="EMBL" id="JU978836">
    <property type="protein sequence ID" value="AFJ69189.1"/>
    <property type="molecule type" value="mRNA"/>
</dbReference>
<feature type="non-terminal residue" evidence="2">
    <location>
        <position position="56"/>
    </location>
</feature>
<dbReference type="GO" id="GO:0006396">
    <property type="term" value="P:RNA processing"/>
    <property type="evidence" value="ECO:0007669"/>
    <property type="project" value="InterPro"/>
</dbReference>
<dbReference type="InterPro" id="IPR000061">
    <property type="entry name" value="Surp"/>
</dbReference>
<dbReference type="Gene3D" id="1.10.10.790">
    <property type="entry name" value="Surp module"/>
    <property type="match status" value="1"/>
</dbReference>
<dbReference type="Pfam" id="PF01805">
    <property type="entry name" value="Surp"/>
    <property type="match status" value="1"/>
</dbReference>
<organism evidence="2">
    <name type="scientific">Nannochloropsis gaditana (strain CCMP526)</name>
    <name type="common">Green microalga</name>
    <name type="synonym">Microchloropsis gaditana</name>
    <dbReference type="NCBI Taxonomy" id="1093141"/>
    <lineage>
        <taxon>Eukaryota</taxon>
        <taxon>Sar</taxon>
        <taxon>Stramenopiles</taxon>
        <taxon>Ochrophyta</taxon>
        <taxon>Eustigmatophyceae</taxon>
        <taxon>Eustigmatales</taxon>
        <taxon>Monodopsidaceae</taxon>
        <taxon>Nannochloropsis</taxon>
    </lineage>
</organism>
<sequence>MAAYVHRNGVAFEEMMMSKERGNEKFGFLFEGGRHRMYYRWVRHCMQRQLTPAAAA</sequence>
<dbReference type="InterPro" id="IPR035967">
    <property type="entry name" value="SWAP/Surp_sf"/>
</dbReference>
<evidence type="ECO:0000259" key="1">
    <source>
        <dbReference type="PROSITE" id="PS50128"/>
    </source>
</evidence>
<proteinExistence type="evidence at transcript level"/>
<reference evidence="2" key="2">
    <citation type="journal article" date="2012" name="Nat. Commun.">
        <title>Draft genome sequence and genetic transformation of the oleaginous alga Nannochloropis gaditana.</title>
        <authorList>
            <person name="Radakovits R."/>
            <person name="Jinkerson R.E."/>
            <person name="Fuerstenberg S.I."/>
            <person name="Tae H."/>
            <person name="Settlage R.E."/>
            <person name="Boore J.L."/>
            <person name="Posewitz M.C."/>
        </authorList>
    </citation>
    <scope>NUCLEOTIDE SEQUENCE</scope>
    <source>
        <strain evidence="2">CCMP526</strain>
    </source>
</reference>
<protein>
    <recommendedName>
        <fullName evidence="1">SURP motif domain-containing protein</fullName>
    </recommendedName>
</protein>